<evidence type="ECO:0000256" key="1">
    <source>
        <dbReference type="SAM" id="Phobius"/>
    </source>
</evidence>
<accession>A0A2X0IZW3</accession>
<comment type="caution">
    <text evidence="2">The sequence shown here is derived from an EMBL/GenBank/DDBJ whole genome shotgun (WGS) entry which is preliminary data.</text>
</comment>
<reference evidence="2 3" key="1">
    <citation type="submission" date="2018-06" db="EMBL/GenBank/DDBJ databases">
        <title>Streptacidiphilus pinicola sp. nov., isolated from pine grove soil.</title>
        <authorList>
            <person name="Roh S.G."/>
            <person name="Park S."/>
            <person name="Kim M.-K."/>
            <person name="Yun B.-R."/>
            <person name="Park J."/>
            <person name="Kim M.J."/>
            <person name="Kim Y.S."/>
            <person name="Kim S.B."/>
        </authorList>
    </citation>
    <scope>NUCLEOTIDE SEQUENCE [LARGE SCALE GENOMIC DNA]</scope>
    <source>
        <strain evidence="2 3">MMS16-CNU450</strain>
    </source>
</reference>
<dbReference type="Proteomes" id="UP000248889">
    <property type="component" value="Unassembled WGS sequence"/>
</dbReference>
<proteinExistence type="predicted"/>
<evidence type="ECO:0000313" key="2">
    <source>
        <dbReference type="EMBL" id="RAG80558.1"/>
    </source>
</evidence>
<dbReference type="AlphaFoldDB" id="A0A2X0IZW3"/>
<evidence type="ECO:0000313" key="3">
    <source>
        <dbReference type="Proteomes" id="UP000248889"/>
    </source>
</evidence>
<keyword evidence="1" id="KW-0472">Membrane</keyword>
<gene>
    <name evidence="2" type="ORF">DN069_37535</name>
</gene>
<name>A0A2X0IZW3_9ACTN</name>
<dbReference type="EMBL" id="QKYN01000217">
    <property type="protein sequence ID" value="RAG80558.1"/>
    <property type="molecule type" value="Genomic_DNA"/>
</dbReference>
<organism evidence="2 3">
    <name type="scientific">Streptacidiphilus pinicola</name>
    <dbReference type="NCBI Taxonomy" id="2219663"/>
    <lineage>
        <taxon>Bacteria</taxon>
        <taxon>Bacillati</taxon>
        <taxon>Actinomycetota</taxon>
        <taxon>Actinomycetes</taxon>
        <taxon>Kitasatosporales</taxon>
        <taxon>Streptomycetaceae</taxon>
        <taxon>Streptacidiphilus</taxon>
    </lineage>
</organism>
<keyword evidence="1" id="KW-0812">Transmembrane</keyword>
<keyword evidence="1" id="KW-1133">Transmembrane helix</keyword>
<keyword evidence="3" id="KW-1185">Reference proteome</keyword>
<protein>
    <submittedName>
        <fullName evidence="2">Uncharacterized protein</fullName>
    </submittedName>
</protein>
<feature type="transmembrane region" description="Helical" evidence="1">
    <location>
        <begin position="48"/>
        <end position="68"/>
    </location>
</feature>
<sequence>MRSYVTTLIPVVVLLATVLWVYQDASAQARRGTPVFFSVGSVEVSKPATWALGCLCAWIVFTPLYLTCRRVKG</sequence>